<feature type="domain" description="AMP-dependent synthetase/ligase" evidence="2">
    <location>
        <begin position="57"/>
        <end position="373"/>
    </location>
</feature>
<evidence type="ECO:0000256" key="1">
    <source>
        <dbReference type="ARBA" id="ARBA00006432"/>
    </source>
</evidence>
<dbReference type="OMA" id="IYEYYGM"/>
<dbReference type="Gene3D" id="3.40.50.12780">
    <property type="entry name" value="N-terminal domain of ligase-like"/>
    <property type="match status" value="1"/>
</dbReference>
<dbReference type="InterPro" id="IPR042099">
    <property type="entry name" value="ANL_N_sf"/>
</dbReference>
<dbReference type="PANTHER" id="PTHR43201:SF8">
    <property type="entry name" value="ACYL-COA SYNTHETASE FAMILY MEMBER 3"/>
    <property type="match status" value="1"/>
</dbReference>
<comment type="caution">
    <text evidence="4">The sequence shown here is derived from an EMBL/GenBank/DDBJ whole genome shotgun (WGS) entry which is preliminary data.</text>
</comment>
<dbReference type="SUPFAM" id="SSF56801">
    <property type="entry name" value="Acetyl-CoA synthetase-like"/>
    <property type="match status" value="1"/>
</dbReference>
<comment type="similarity">
    <text evidence="1">Belongs to the ATP-dependent AMP-binding enzyme family.</text>
</comment>
<evidence type="ECO:0000313" key="5">
    <source>
        <dbReference type="Proteomes" id="UP000242180"/>
    </source>
</evidence>
<dbReference type="InterPro" id="IPR045851">
    <property type="entry name" value="AMP-bd_C_sf"/>
</dbReference>
<protein>
    <recommendedName>
        <fullName evidence="6">AMP-dependent synthetase/ligase domain-containing protein</fullName>
    </recommendedName>
</protein>
<evidence type="ECO:0008006" key="6">
    <source>
        <dbReference type="Google" id="ProtNLM"/>
    </source>
</evidence>
<dbReference type="CDD" id="cd05941">
    <property type="entry name" value="MCS"/>
    <property type="match status" value="1"/>
</dbReference>
<gene>
    <name evidence="4" type="ORF">BCR43DRAFT_528537</name>
</gene>
<organism evidence="4 5">
    <name type="scientific">Syncephalastrum racemosum</name>
    <name type="common">Filamentous fungus</name>
    <dbReference type="NCBI Taxonomy" id="13706"/>
    <lineage>
        <taxon>Eukaryota</taxon>
        <taxon>Fungi</taxon>
        <taxon>Fungi incertae sedis</taxon>
        <taxon>Mucoromycota</taxon>
        <taxon>Mucoromycotina</taxon>
        <taxon>Mucoromycetes</taxon>
        <taxon>Mucorales</taxon>
        <taxon>Syncephalastraceae</taxon>
        <taxon>Syncephalastrum</taxon>
    </lineage>
</organism>
<proteinExistence type="inferred from homology"/>
<dbReference type="PROSITE" id="PS00455">
    <property type="entry name" value="AMP_BINDING"/>
    <property type="match status" value="1"/>
</dbReference>
<dbReference type="Gene3D" id="3.30.300.30">
    <property type="match status" value="1"/>
</dbReference>
<dbReference type="InterPro" id="IPR020845">
    <property type="entry name" value="AMP-binding_CS"/>
</dbReference>
<evidence type="ECO:0000259" key="3">
    <source>
        <dbReference type="Pfam" id="PF13193"/>
    </source>
</evidence>
<dbReference type="Proteomes" id="UP000242180">
    <property type="component" value="Unassembled WGS sequence"/>
</dbReference>
<feature type="domain" description="AMP-binding enzyme C-terminal" evidence="3">
    <location>
        <begin position="426"/>
        <end position="465"/>
    </location>
</feature>
<reference evidence="4 5" key="1">
    <citation type="submission" date="2016-07" db="EMBL/GenBank/DDBJ databases">
        <title>Pervasive Adenine N6-methylation of Active Genes in Fungi.</title>
        <authorList>
            <consortium name="DOE Joint Genome Institute"/>
            <person name="Mondo S.J."/>
            <person name="Dannebaum R.O."/>
            <person name="Kuo R.C."/>
            <person name="Labutti K."/>
            <person name="Haridas S."/>
            <person name="Kuo A."/>
            <person name="Salamov A."/>
            <person name="Ahrendt S.R."/>
            <person name="Lipzen A."/>
            <person name="Sullivan W."/>
            <person name="Andreopoulos W.B."/>
            <person name="Clum A."/>
            <person name="Lindquist E."/>
            <person name="Daum C."/>
            <person name="Ramamoorthy G.K."/>
            <person name="Gryganskyi A."/>
            <person name="Culley D."/>
            <person name="Magnuson J.K."/>
            <person name="James T.Y."/>
            <person name="O'Malley M.A."/>
            <person name="Stajich J.E."/>
            <person name="Spatafora J.W."/>
            <person name="Visel A."/>
            <person name="Grigoriev I.V."/>
        </authorList>
    </citation>
    <scope>NUCLEOTIDE SEQUENCE [LARGE SCALE GENOMIC DNA]</scope>
    <source>
        <strain evidence="4 5">NRRL 2496</strain>
    </source>
</reference>
<dbReference type="EMBL" id="MCGN01000001">
    <property type="protein sequence ID" value="ORZ02379.1"/>
    <property type="molecule type" value="Genomic_DNA"/>
</dbReference>
<dbReference type="OrthoDB" id="2962993at2759"/>
<dbReference type="GO" id="GO:0031956">
    <property type="term" value="F:medium-chain fatty acid-CoA ligase activity"/>
    <property type="evidence" value="ECO:0007669"/>
    <property type="project" value="TreeGrafter"/>
</dbReference>
<dbReference type="PANTHER" id="PTHR43201">
    <property type="entry name" value="ACYL-COA SYNTHETASE"/>
    <property type="match status" value="1"/>
</dbReference>
<evidence type="ECO:0000313" key="4">
    <source>
        <dbReference type="EMBL" id="ORZ02379.1"/>
    </source>
</evidence>
<accession>A0A1X2HS40</accession>
<evidence type="ECO:0000259" key="2">
    <source>
        <dbReference type="Pfam" id="PF00501"/>
    </source>
</evidence>
<dbReference type="Pfam" id="PF13193">
    <property type="entry name" value="AMP-binding_C"/>
    <property type="match status" value="1"/>
</dbReference>
<dbReference type="InParanoid" id="A0A1X2HS40"/>
<dbReference type="Pfam" id="PF00501">
    <property type="entry name" value="AMP-binding"/>
    <property type="match status" value="1"/>
</dbReference>
<sequence length="468" mass="52029">MQLPNFPIFANALRYAANDNGLAIDDVRIQTEFTYKQLVQAVGALRETLLKGNSGFAYVVCQWAVWAAGGVAVPLCTTHPLPEQLYSIQDSQAGLLLVHPVFQERGEALAKEANIPHETVTEEALKVDENAGLPTLFDMDISRRALIIFTSGTTGKPKGAVSTHRNINAQTSALVNAWHWTSSDRIHHILPLHHVHGIINALTCPLYAGATVEMHQKFDPIQVWDRWLAGYEKKLPALTTFMSVPTVYSKLISRYSALEDEKKPAYSEACKQFRFMVSGSASLPNPVRDHWRKISSGQILLERYGMTEIGMGLSQPYDDRAEGTVGLPLEGVEVRLMAETEEGSGQYDKDITDTREVSGMLQIKGDNVFSEYWQRPEATAKEFTSDGWFRTGDIAMRTKEKGYYQILGRASTDIIKTGGEKVSALEIEREILSCTELHVQDVAVIGVEDPEWGQKVAAVVVLHQNQVR</sequence>
<dbReference type="InterPro" id="IPR025110">
    <property type="entry name" value="AMP-bd_C"/>
</dbReference>
<dbReference type="GO" id="GO:0006631">
    <property type="term" value="P:fatty acid metabolic process"/>
    <property type="evidence" value="ECO:0007669"/>
    <property type="project" value="TreeGrafter"/>
</dbReference>
<dbReference type="InterPro" id="IPR000873">
    <property type="entry name" value="AMP-dep_synth/lig_dom"/>
</dbReference>
<dbReference type="AlphaFoldDB" id="A0A1X2HS40"/>
<keyword evidence="5" id="KW-1185">Reference proteome</keyword>
<name>A0A1X2HS40_SYNRA</name>
<dbReference type="STRING" id="13706.A0A1X2HS40"/>